<dbReference type="EMBL" id="JARBHB010000004">
    <property type="protein sequence ID" value="KAJ8885322.1"/>
    <property type="molecule type" value="Genomic_DNA"/>
</dbReference>
<accession>A0ABQ9HM53</accession>
<sequence length="105" mass="12070">MNCFAFNEMVDMHLCYDAAHSNAYAARRLYAQLFPWHVIPSHVYFSIVYCRLHETGSLQGHVVKYVRCCDARDPLEETLLERVAEDPWTSIRVVAGQLGNLHTTV</sequence>
<proteinExistence type="predicted"/>
<comment type="caution">
    <text evidence="1">The sequence shown here is derived from an EMBL/GenBank/DDBJ whole genome shotgun (WGS) entry which is preliminary data.</text>
</comment>
<evidence type="ECO:0000313" key="1">
    <source>
        <dbReference type="EMBL" id="KAJ8885322.1"/>
    </source>
</evidence>
<dbReference type="Proteomes" id="UP001159363">
    <property type="component" value="Chromosome X"/>
</dbReference>
<evidence type="ECO:0000313" key="2">
    <source>
        <dbReference type="Proteomes" id="UP001159363"/>
    </source>
</evidence>
<gene>
    <name evidence="1" type="ORF">PR048_011519</name>
</gene>
<name>A0ABQ9HM53_9NEOP</name>
<reference evidence="1 2" key="1">
    <citation type="submission" date="2023-02" db="EMBL/GenBank/DDBJ databases">
        <title>LHISI_Scaffold_Assembly.</title>
        <authorList>
            <person name="Stuart O.P."/>
            <person name="Cleave R."/>
            <person name="Magrath M.J.L."/>
            <person name="Mikheyev A.S."/>
        </authorList>
    </citation>
    <scope>NUCLEOTIDE SEQUENCE [LARGE SCALE GENOMIC DNA]</scope>
    <source>
        <strain evidence="1">Daus_M_001</strain>
        <tissue evidence="1">Leg muscle</tissue>
    </source>
</reference>
<keyword evidence="2" id="KW-1185">Reference proteome</keyword>
<protein>
    <submittedName>
        <fullName evidence="1">Uncharacterized protein</fullName>
    </submittedName>
</protein>
<organism evidence="1 2">
    <name type="scientific">Dryococelus australis</name>
    <dbReference type="NCBI Taxonomy" id="614101"/>
    <lineage>
        <taxon>Eukaryota</taxon>
        <taxon>Metazoa</taxon>
        <taxon>Ecdysozoa</taxon>
        <taxon>Arthropoda</taxon>
        <taxon>Hexapoda</taxon>
        <taxon>Insecta</taxon>
        <taxon>Pterygota</taxon>
        <taxon>Neoptera</taxon>
        <taxon>Polyneoptera</taxon>
        <taxon>Phasmatodea</taxon>
        <taxon>Verophasmatodea</taxon>
        <taxon>Anareolatae</taxon>
        <taxon>Phasmatidae</taxon>
        <taxon>Eurycanthinae</taxon>
        <taxon>Dryococelus</taxon>
    </lineage>
</organism>